<name>A0A0F9SAM7_9ZZZZ</name>
<comment type="caution">
    <text evidence="2">The sequence shown here is derived from an EMBL/GenBank/DDBJ whole genome shotgun (WGS) entry which is preliminary data.</text>
</comment>
<feature type="coiled-coil region" evidence="1">
    <location>
        <begin position="61"/>
        <end position="105"/>
    </location>
</feature>
<evidence type="ECO:0000313" key="2">
    <source>
        <dbReference type="EMBL" id="KKN65950.1"/>
    </source>
</evidence>
<proteinExistence type="predicted"/>
<evidence type="ECO:0000256" key="1">
    <source>
        <dbReference type="SAM" id="Coils"/>
    </source>
</evidence>
<dbReference type="PANTHER" id="PTHR45615">
    <property type="entry name" value="MYOSIN HEAVY CHAIN, NON-MUSCLE"/>
    <property type="match status" value="1"/>
</dbReference>
<protein>
    <submittedName>
        <fullName evidence="2">Uncharacterized protein</fullName>
    </submittedName>
</protein>
<reference evidence="2" key="1">
    <citation type="journal article" date="2015" name="Nature">
        <title>Complex archaea that bridge the gap between prokaryotes and eukaryotes.</title>
        <authorList>
            <person name="Spang A."/>
            <person name="Saw J.H."/>
            <person name="Jorgensen S.L."/>
            <person name="Zaremba-Niedzwiedzka K."/>
            <person name="Martijn J."/>
            <person name="Lind A.E."/>
            <person name="van Eijk R."/>
            <person name="Schleper C."/>
            <person name="Guy L."/>
            <person name="Ettema T.J."/>
        </authorList>
    </citation>
    <scope>NUCLEOTIDE SEQUENCE</scope>
</reference>
<dbReference type="GO" id="GO:0000146">
    <property type="term" value="F:microfilament motor activity"/>
    <property type="evidence" value="ECO:0007669"/>
    <property type="project" value="TreeGrafter"/>
</dbReference>
<gene>
    <name evidence="2" type="ORF">LCGC14_0476530</name>
</gene>
<sequence length="792" mass="88890">MVTVAEAKTQLQTQRTTLESQRQQIQQRTQQAKLTTAQVRAQTRQGLVQRDLEKRRLGALRQEALQTLDPVERELKRFESEIQSVEKEIQQAEKQRSDFEQAKKLFQTGVVDPAASPSVRKLIREFEAGKEAVLESQIKEQIQTLEEKGLTPIFIDGELRGFEDTLAKQSRTLEQIEPIVIGGSLVGVSDIRFQLTRPLKVPVGVEIALPEIPPGVVRPAETNIEQLVRNIKESVPELRFVKNEDLRKALQTTILSTGIAPLIGTEEFLKSKLKKTLADPTGVFKFRPDQAEPIAELIFNVAEGFVAGAVVGKVVTLIRGAGARFLPAALTSSTKFTRVTSALGTAGVITLTGAAGISIAKTFSEEGQDAAILETIGLISFGAGFTATGLRSLPQAQKEFTQVANILKKAVPSGKRGEARFDELGRFLKKKEGGRFGELAQLDKSEVQEAERALAAIEKRLARTRDTKEQLKILAEIKKKLKTTQAKENFETFVLGLIEKDILKLPKIEVLPKIGVKPTKPITVTVPKAQAQTPARLREIQRVSKNKTRNQKRIERSKLTLGQKYKQAQRVATALTIATAPRLTSAQRIVASQKQRQKLLQKQKTQQRTRQRSRQKLLLRQRTTSRTALRQLLRQSFRTGQKLKPLIKPKIPLFPKIPIPKKKKKKPLEEIIPIKIKAKSFDVRIRRKGKFITIDKSLPKNRATRKLLRNLDTTLAASGRLVPSNNPPKKKDIQRVNIKADSFRLPVKKSPLRKPGVFTIIERRNKRLNTRSEVIDIQRSRKIKLKSTPMIK</sequence>
<organism evidence="2">
    <name type="scientific">marine sediment metagenome</name>
    <dbReference type="NCBI Taxonomy" id="412755"/>
    <lineage>
        <taxon>unclassified sequences</taxon>
        <taxon>metagenomes</taxon>
        <taxon>ecological metagenomes</taxon>
    </lineage>
</organism>
<accession>A0A0F9SAM7</accession>
<keyword evidence="1" id="KW-0175">Coiled coil</keyword>
<dbReference type="GO" id="GO:0016460">
    <property type="term" value="C:myosin II complex"/>
    <property type="evidence" value="ECO:0007669"/>
    <property type="project" value="TreeGrafter"/>
</dbReference>
<feature type="coiled-coil region" evidence="1">
    <location>
        <begin position="440"/>
        <end position="474"/>
    </location>
</feature>
<dbReference type="PANTHER" id="PTHR45615:SF40">
    <property type="entry name" value="MYOSIN HEAVY CHAIN, NON-MUSCLE"/>
    <property type="match status" value="1"/>
</dbReference>
<dbReference type="GO" id="GO:0051015">
    <property type="term" value="F:actin filament binding"/>
    <property type="evidence" value="ECO:0007669"/>
    <property type="project" value="TreeGrafter"/>
</dbReference>
<dbReference type="EMBL" id="LAZR01000513">
    <property type="protein sequence ID" value="KKN65950.1"/>
    <property type="molecule type" value="Genomic_DNA"/>
</dbReference>
<dbReference type="AlphaFoldDB" id="A0A0F9SAM7"/>
<dbReference type="GO" id="GO:0032982">
    <property type="term" value="C:myosin filament"/>
    <property type="evidence" value="ECO:0007669"/>
    <property type="project" value="TreeGrafter"/>
</dbReference>
<dbReference type="GO" id="GO:0005737">
    <property type="term" value="C:cytoplasm"/>
    <property type="evidence" value="ECO:0007669"/>
    <property type="project" value="TreeGrafter"/>
</dbReference>